<evidence type="ECO:0000313" key="1">
    <source>
        <dbReference type="EMBL" id="KKL92627.1"/>
    </source>
</evidence>
<sequence length="99" mass="11398">MTDFNDFWQLARGCRGRLNSGGRPNAERAWDKAIKTKVPPAVIVAGWLGYQSAMDDTDTDFTYRLMASTFLNQYIWENYQDERAAKEYLARPELRVVTG</sequence>
<protein>
    <submittedName>
        <fullName evidence="1">Uncharacterized protein</fullName>
    </submittedName>
</protein>
<proteinExistence type="predicted"/>
<dbReference type="AlphaFoldDB" id="A0A0F9J047"/>
<comment type="caution">
    <text evidence="1">The sequence shown here is derived from an EMBL/GenBank/DDBJ whole genome shotgun (WGS) entry which is preliminary data.</text>
</comment>
<gene>
    <name evidence="1" type="ORF">LCGC14_1882810</name>
</gene>
<organism evidence="1">
    <name type="scientific">marine sediment metagenome</name>
    <dbReference type="NCBI Taxonomy" id="412755"/>
    <lineage>
        <taxon>unclassified sequences</taxon>
        <taxon>metagenomes</taxon>
        <taxon>ecological metagenomes</taxon>
    </lineage>
</organism>
<accession>A0A0F9J047</accession>
<reference evidence="1" key="1">
    <citation type="journal article" date="2015" name="Nature">
        <title>Complex archaea that bridge the gap between prokaryotes and eukaryotes.</title>
        <authorList>
            <person name="Spang A."/>
            <person name="Saw J.H."/>
            <person name="Jorgensen S.L."/>
            <person name="Zaremba-Niedzwiedzka K."/>
            <person name="Martijn J."/>
            <person name="Lind A.E."/>
            <person name="van Eijk R."/>
            <person name="Schleper C."/>
            <person name="Guy L."/>
            <person name="Ettema T.J."/>
        </authorList>
    </citation>
    <scope>NUCLEOTIDE SEQUENCE</scope>
</reference>
<dbReference type="EMBL" id="LAZR01019413">
    <property type="protein sequence ID" value="KKL92627.1"/>
    <property type="molecule type" value="Genomic_DNA"/>
</dbReference>
<name>A0A0F9J047_9ZZZZ</name>